<dbReference type="InterPro" id="IPR032274">
    <property type="entry name" value="DUF4835"/>
</dbReference>
<gene>
    <name evidence="2" type="ORF">LY01_01717</name>
</gene>
<sequence length="300" mass="34658">MKLLKRFYSFLVLFCAVSTVNAQELNFTVQVNAQNVAQPNQTIFTTLETSMQEFLNNTKWTDQKFKEIEKINASLVFVVTNYDNDRFSGNFQISVSRPVYNSSYTTPIFNFKDNDIAFEYVEYAPFFYNANQFENNLISLISFYAYTTLGIDADTFEKRGGQEFHEQAQTIVNLAQGSQGVAGWKASDGLLSRFRLNDDMLSDTYKEYRDVMYDYHIKGLDAFSKDSKSGKILLKKYIMQFEELHSRRPNSLLQRTFFDAKADEIMSIYSSGPAVDIRDIKTSLQKLAPNQSSKWRNIKV</sequence>
<organism evidence="2 3">
    <name type="scientific">Nonlabens xylanidelens</name>
    <dbReference type="NCBI Taxonomy" id="191564"/>
    <lineage>
        <taxon>Bacteria</taxon>
        <taxon>Pseudomonadati</taxon>
        <taxon>Bacteroidota</taxon>
        <taxon>Flavobacteriia</taxon>
        <taxon>Flavobacteriales</taxon>
        <taxon>Flavobacteriaceae</taxon>
        <taxon>Nonlabens</taxon>
    </lineage>
</organism>
<proteinExistence type="predicted"/>
<feature type="signal peptide" evidence="1">
    <location>
        <begin position="1"/>
        <end position="22"/>
    </location>
</feature>
<evidence type="ECO:0000313" key="2">
    <source>
        <dbReference type="EMBL" id="PPK94964.1"/>
    </source>
</evidence>
<reference evidence="2 3" key="1">
    <citation type="submission" date="2018-02" db="EMBL/GenBank/DDBJ databases">
        <title>Genomic Encyclopedia of Archaeal and Bacterial Type Strains, Phase II (KMG-II): from individual species to whole genera.</title>
        <authorList>
            <person name="Goeker M."/>
        </authorList>
    </citation>
    <scope>NUCLEOTIDE SEQUENCE [LARGE SCALE GENOMIC DNA]</scope>
    <source>
        <strain evidence="2 3">DSM 16809</strain>
    </source>
</reference>
<dbReference type="Pfam" id="PF16119">
    <property type="entry name" value="DUF4835"/>
    <property type="match status" value="1"/>
</dbReference>
<dbReference type="EMBL" id="PTJE01000003">
    <property type="protein sequence ID" value="PPK94964.1"/>
    <property type="molecule type" value="Genomic_DNA"/>
</dbReference>
<dbReference type="AlphaFoldDB" id="A0A2S6IL51"/>
<evidence type="ECO:0000256" key="1">
    <source>
        <dbReference type="SAM" id="SignalP"/>
    </source>
</evidence>
<accession>A0A2S6IL51</accession>
<evidence type="ECO:0000313" key="3">
    <source>
        <dbReference type="Proteomes" id="UP000239002"/>
    </source>
</evidence>
<keyword evidence="1" id="KW-0732">Signal</keyword>
<protein>
    <submittedName>
        <fullName evidence="2">Uncharacterized protein DUF4835</fullName>
    </submittedName>
</protein>
<feature type="chain" id="PRO_5015685798" evidence="1">
    <location>
        <begin position="23"/>
        <end position="300"/>
    </location>
</feature>
<keyword evidence="3" id="KW-1185">Reference proteome</keyword>
<dbReference type="Proteomes" id="UP000239002">
    <property type="component" value="Unassembled WGS sequence"/>
</dbReference>
<name>A0A2S6IL51_9FLAO</name>
<comment type="caution">
    <text evidence="2">The sequence shown here is derived from an EMBL/GenBank/DDBJ whole genome shotgun (WGS) entry which is preliminary data.</text>
</comment>
<dbReference type="RefSeq" id="WP_104515409.1">
    <property type="nucleotide sequence ID" value="NZ_MQVW01000024.1"/>
</dbReference>
<dbReference type="OrthoDB" id="9773381at2"/>